<keyword evidence="5" id="KW-1185">Reference proteome</keyword>
<dbReference type="Pfam" id="PF04773">
    <property type="entry name" value="FecR"/>
    <property type="match status" value="1"/>
</dbReference>
<reference evidence="4 5" key="1">
    <citation type="submission" date="2016-10" db="EMBL/GenBank/DDBJ databases">
        <authorList>
            <person name="de Groot N.N."/>
        </authorList>
    </citation>
    <scope>NUCLEOTIDE SEQUENCE [LARGE SCALE GENOMIC DNA]</scope>
    <source>
        <strain evidence="4 5">RK1</strain>
    </source>
</reference>
<feature type="domain" description="FecR protein" evidence="2">
    <location>
        <begin position="172"/>
        <end position="266"/>
    </location>
</feature>
<dbReference type="STRING" id="1477437.SAMN05444682_102188"/>
<dbReference type="OrthoDB" id="1099963at2"/>
<sequence>MTEDEKIRQLLKNYLAGKCTDAEREIVDQWYEAIDNPHMGSSIHNEMREDLRAIRTQVVPRPTRRTLRWFHYFSAAAVLAVAIGITLKLSGPVPPFSHTKEEVPLEAKHILPGSDKATLTLPDGRVISLDEMTVGTLRQEAGDQLVKDSEGSLFYKRSAKSTERSAEPNYHTMNIPKGGQYKLTLPDGSRVWLNSASSLKYATNHFERDRTVTLTGEAYFEVESDSRKPFRVITDRQTVTVLGTKFNINSYPDELGTKTTLIEGGVDITVNKAAHAIRLSPGQESLVDGSGLPPTVRRVETDQAIAWINGLFRFNGNTIDEVMRQLARWYDVEVVFDGKLPKDKLYGEVNRNTTADTPLELLSFFNFKHRVSSIDGKTRIIITNH</sequence>
<dbReference type="Gene3D" id="3.55.50.30">
    <property type="match status" value="1"/>
</dbReference>
<dbReference type="PANTHER" id="PTHR30273">
    <property type="entry name" value="PERIPLASMIC SIGNAL SENSOR AND SIGMA FACTOR ACTIVATOR FECR-RELATED"/>
    <property type="match status" value="1"/>
</dbReference>
<keyword evidence="1" id="KW-0812">Transmembrane</keyword>
<accession>A0A1I3F6I4</accession>
<dbReference type="EMBL" id="FOQO01000002">
    <property type="protein sequence ID" value="SFI06812.1"/>
    <property type="molecule type" value="Genomic_DNA"/>
</dbReference>
<dbReference type="Pfam" id="PF16344">
    <property type="entry name" value="FecR_C"/>
    <property type="match status" value="1"/>
</dbReference>
<dbReference type="InterPro" id="IPR006860">
    <property type="entry name" value="FecR"/>
</dbReference>
<dbReference type="GO" id="GO:0016989">
    <property type="term" value="F:sigma factor antagonist activity"/>
    <property type="evidence" value="ECO:0007669"/>
    <property type="project" value="TreeGrafter"/>
</dbReference>
<name>A0A1I3F6I4_9SPHI</name>
<evidence type="ECO:0000259" key="3">
    <source>
        <dbReference type="Pfam" id="PF16344"/>
    </source>
</evidence>
<dbReference type="RefSeq" id="WP_090624823.1">
    <property type="nucleotide sequence ID" value="NZ_FOQO01000002.1"/>
</dbReference>
<dbReference type="PANTHER" id="PTHR30273:SF2">
    <property type="entry name" value="PROTEIN FECR"/>
    <property type="match status" value="1"/>
</dbReference>
<evidence type="ECO:0000313" key="4">
    <source>
        <dbReference type="EMBL" id="SFI06812.1"/>
    </source>
</evidence>
<dbReference type="Gene3D" id="2.60.120.1440">
    <property type="match status" value="1"/>
</dbReference>
<dbReference type="InterPro" id="IPR012373">
    <property type="entry name" value="Ferrdict_sens_TM"/>
</dbReference>
<dbReference type="PIRSF" id="PIRSF018266">
    <property type="entry name" value="FecR"/>
    <property type="match status" value="1"/>
</dbReference>
<dbReference type="Proteomes" id="UP000198670">
    <property type="component" value="Unassembled WGS sequence"/>
</dbReference>
<feature type="domain" description="Protein FecR C-terminal" evidence="3">
    <location>
        <begin position="312"/>
        <end position="378"/>
    </location>
</feature>
<proteinExistence type="predicted"/>
<organism evidence="4 5">
    <name type="scientific">Parapedobacter indicus</name>
    <dbReference type="NCBI Taxonomy" id="1477437"/>
    <lineage>
        <taxon>Bacteria</taxon>
        <taxon>Pseudomonadati</taxon>
        <taxon>Bacteroidota</taxon>
        <taxon>Sphingobacteriia</taxon>
        <taxon>Sphingobacteriales</taxon>
        <taxon>Sphingobacteriaceae</taxon>
        <taxon>Parapedobacter</taxon>
    </lineage>
</organism>
<evidence type="ECO:0000313" key="5">
    <source>
        <dbReference type="Proteomes" id="UP000198670"/>
    </source>
</evidence>
<keyword evidence="1" id="KW-0472">Membrane</keyword>
<protein>
    <submittedName>
        <fullName evidence="4">FecR family protein</fullName>
    </submittedName>
</protein>
<dbReference type="InterPro" id="IPR032508">
    <property type="entry name" value="FecR_C"/>
</dbReference>
<evidence type="ECO:0000259" key="2">
    <source>
        <dbReference type="Pfam" id="PF04773"/>
    </source>
</evidence>
<keyword evidence="1" id="KW-1133">Transmembrane helix</keyword>
<evidence type="ECO:0000256" key="1">
    <source>
        <dbReference type="SAM" id="Phobius"/>
    </source>
</evidence>
<gene>
    <name evidence="4" type="ORF">SAMN05444682_102188</name>
</gene>
<dbReference type="AlphaFoldDB" id="A0A1I3F6I4"/>
<feature type="transmembrane region" description="Helical" evidence="1">
    <location>
        <begin position="69"/>
        <end position="87"/>
    </location>
</feature>